<keyword evidence="9" id="KW-1185">Reference proteome</keyword>
<organism evidence="8 9">
    <name type="scientific">Nocardia testacea</name>
    <dbReference type="NCBI Taxonomy" id="248551"/>
    <lineage>
        <taxon>Bacteria</taxon>
        <taxon>Bacillati</taxon>
        <taxon>Actinomycetota</taxon>
        <taxon>Actinomycetes</taxon>
        <taxon>Mycobacteriales</taxon>
        <taxon>Nocardiaceae</taxon>
        <taxon>Nocardia</taxon>
    </lineage>
</organism>
<reference evidence="8 9" key="1">
    <citation type="submission" date="2024-10" db="EMBL/GenBank/DDBJ databases">
        <title>The Natural Products Discovery Center: Release of the First 8490 Sequenced Strains for Exploring Actinobacteria Biosynthetic Diversity.</title>
        <authorList>
            <person name="Kalkreuter E."/>
            <person name="Kautsar S.A."/>
            <person name="Yang D."/>
            <person name="Bader C.D."/>
            <person name="Teijaro C.N."/>
            <person name="Fluegel L."/>
            <person name="Davis C.M."/>
            <person name="Simpson J.R."/>
            <person name="Lauterbach L."/>
            <person name="Steele A.D."/>
            <person name="Gui C."/>
            <person name="Meng S."/>
            <person name="Li G."/>
            <person name="Viehrig K."/>
            <person name="Ye F."/>
            <person name="Su P."/>
            <person name="Kiefer A.F."/>
            <person name="Nichols A."/>
            <person name="Cepeda A.J."/>
            <person name="Yan W."/>
            <person name="Fan B."/>
            <person name="Jiang Y."/>
            <person name="Adhikari A."/>
            <person name="Zheng C.-J."/>
            <person name="Schuster L."/>
            <person name="Cowan T.M."/>
            <person name="Smanski M.J."/>
            <person name="Chevrette M.G."/>
            <person name="De Carvalho L.P.S."/>
            <person name="Shen B."/>
        </authorList>
    </citation>
    <scope>NUCLEOTIDE SEQUENCE [LARGE SCALE GENOMIC DNA]</scope>
    <source>
        <strain evidence="8 9">NPDC019377</strain>
    </source>
</reference>
<dbReference type="Pfam" id="PF13396">
    <property type="entry name" value="PLDc_N"/>
    <property type="match status" value="1"/>
</dbReference>
<comment type="subcellular location">
    <subcellularLocation>
        <location evidence="1">Cell membrane</location>
        <topology evidence="1">Multi-pass membrane protein</topology>
    </subcellularLocation>
</comment>
<protein>
    <submittedName>
        <fullName evidence="8">SHOCT domain-containing protein</fullName>
    </submittedName>
</protein>
<evidence type="ECO:0000256" key="5">
    <source>
        <dbReference type="ARBA" id="ARBA00023136"/>
    </source>
</evidence>
<feature type="transmembrane region" description="Helical" evidence="6">
    <location>
        <begin position="7"/>
        <end position="27"/>
    </location>
</feature>
<keyword evidence="2" id="KW-1003">Cell membrane</keyword>
<comment type="caution">
    <text evidence="8">The sequence shown here is derived from an EMBL/GenBank/DDBJ whole genome shotgun (WGS) entry which is preliminary data.</text>
</comment>
<dbReference type="RefSeq" id="WP_397058766.1">
    <property type="nucleotide sequence ID" value="NZ_JBIRYL010000001.1"/>
</dbReference>
<keyword evidence="3 6" id="KW-0812">Transmembrane</keyword>
<evidence type="ECO:0000256" key="1">
    <source>
        <dbReference type="ARBA" id="ARBA00004651"/>
    </source>
</evidence>
<gene>
    <name evidence="8" type="ORF">ACH49Z_01560</name>
</gene>
<proteinExistence type="predicted"/>
<keyword evidence="5 6" id="KW-0472">Membrane</keyword>
<evidence type="ECO:0000256" key="4">
    <source>
        <dbReference type="ARBA" id="ARBA00022989"/>
    </source>
</evidence>
<keyword evidence="4 6" id="KW-1133">Transmembrane helix</keyword>
<evidence type="ECO:0000313" key="9">
    <source>
        <dbReference type="Proteomes" id="UP001611494"/>
    </source>
</evidence>
<feature type="domain" description="Cardiolipin synthase N-terminal" evidence="7">
    <location>
        <begin position="21"/>
        <end position="63"/>
    </location>
</feature>
<dbReference type="EMBL" id="JBIRYL010000001">
    <property type="protein sequence ID" value="MFI2228524.1"/>
    <property type="molecule type" value="Genomic_DNA"/>
</dbReference>
<accession>A0ABW7VPJ1</accession>
<sequence>MSFWEVLWLVVVSFAFVAYLLLLFYIIGDLFRDKHTSGWVKAIWVVLLIVLPLLTSLVYLIVRGRGMTERAAVEAEQVEAAQKKYIQETAGTSPAAQIAEANRLLAEGTITEGEFEQLKAKALS</sequence>
<feature type="transmembrane region" description="Helical" evidence="6">
    <location>
        <begin position="39"/>
        <end position="62"/>
    </location>
</feature>
<dbReference type="Proteomes" id="UP001611494">
    <property type="component" value="Unassembled WGS sequence"/>
</dbReference>
<evidence type="ECO:0000313" key="8">
    <source>
        <dbReference type="EMBL" id="MFI2228524.1"/>
    </source>
</evidence>
<dbReference type="InterPro" id="IPR027379">
    <property type="entry name" value="CLS_N"/>
</dbReference>
<name>A0ABW7VPJ1_9NOCA</name>
<evidence type="ECO:0000256" key="3">
    <source>
        <dbReference type="ARBA" id="ARBA00022692"/>
    </source>
</evidence>
<evidence type="ECO:0000256" key="6">
    <source>
        <dbReference type="SAM" id="Phobius"/>
    </source>
</evidence>
<evidence type="ECO:0000259" key="7">
    <source>
        <dbReference type="Pfam" id="PF13396"/>
    </source>
</evidence>
<evidence type="ECO:0000256" key="2">
    <source>
        <dbReference type="ARBA" id="ARBA00022475"/>
    </source>
</evidence>